<evidence type="ECO:0000313" key="2">
    <source>
        <dbReference type="EMBL" id="GET34696.1"/>
    </source>
</evidence>
<dbReference type="InterPro" id="IPR036873">
    <property type="entry name" value="Rhodanese-like_dom_sf"/>
</dbReference>
<dbReference type="Pfam" id="PF00581">
    <property type="entry name" value="Rhodanese"/>
    <property type="match status" value="1"/>
</dbReference>
<evidence type="ECO:0000259" key="1">
    <source>
        <dbReference type="PROSITE" id="PS50206"/>
    </source>
</evidence>
<feature type="domain" description="Rhodanese" evidence="1">
    <location>
        <begin position="30"/>
        <end position="120"/>
    </location>
</feature>
<dbReference type="InterPro" id="IPR050229">
    <property type="entry name" value="GlpE_sulfurtransferase"/>
</dbReference>
<dbReference type="PROSITE" id="PS50206">
    <property type="entry name" value="RHODANESE_3"/>
    <property type="match status" value="1"/>
</dbReference>
<sequence length="125" mass="14187">MSNYLISNAMNRRIEKGIKEVDAATAYEKIKNGAILMDVREWEEIEQVAFDVENTLVMPISEFGARLDEIPRDVEVIIGCRSGSRSFQVTWVLSEQNFDNVINLKNGIINWAQSGLPIKVRETAK</sequence>
<protein>
    <recommendedName>
        <fullName evidence="1">Rhodanese domain-containing protein</fullName>
    </recommendedName>
</protein>
<evidence type="ECO:0000313" key="3">
    <source>
        <dbReference type="Proteomes" id="UP000391834"/>
    </source>
</evidence>
<reference evidence="2 3" key="1">
    <citation type="submission" date="2019-10" db="EMBL/GenBank/DDBJ databases">
        <title>Prolixibacter strains distinguished by the presence of nitrate reductase genes were adept at nitrate-dependent anaerobic corrosion of metallic iron and carbon steel.</title>
        <authorList>
            <person name="Iino T."/>
            <person name="Shono N."/>
            <person name="Ito K."/>
            <person name="Nakamura R."/>
            <person name="Sueoka K."/>
            <person name="Harayama S."/>
            <person name="Ohkuma M."/>
        </authorList>
    </citation>
    <scope>NUCLEOTIDE SEQUENCE [LARGE SCALE GENOMIC DNA]</scope>
    <source>
        <strain evidence="2 3">JCM 13498</strain>
    </source>
</reference>
<name>A0A5M4B493_9BACT</name>
<dbReference type="EMBL" id="BLAX01000001">
    <property type="protein sequence ID" value="GET34696.1"/>
    <property type="molecule type" value="Genomic_DNA"/>
</dbReference>
<dbReference type="Proteomes" id="UP000391834">
    <property type="component" value="Unassembled WGS sequence"/>
</dbReference>
<dbReference type="AlphaFoldDB" id="A0A5M4B493"/>
<dbReference type="SUPFAM" id="SSF52821">
    <property type="entry name" value="Rhodanese/Cell cycle control phosphatase"/>
    <property type="match status" value="1"/>
</dbReference>
<dbReference type="PANTHER" id="PTHR43031">
    <property type="entry name" value="FAD-DEPENDENT OXIDOREDUCTASE"/>
    <property type="match status" value="1"/>
</dbReference>
<dbReference type="Gene3D" id="3.40.250.10">
    <property type="entry name" value="Rhodanese-like domain"/>
    <property type="match status" value="1"/>
</dbReference>
<comment type="caution">
    <text evidence="2">The sequence shown here is derived from an EMBL/GenBank/DDBJ whole genome shotgun (WGS) entry which is preliminary data.</text>
</comment>
<dbReference type="PANTHER" id="PTHR43031:SF1">
    <property type="entry name" value="PYRIDINE NUCLEOTIDE-DISULPHIDE OXIDOREDUCTASE"/>
    <property type="match status" value="1"/>
</dbReference>
<gene>
    <name evidence="2" type="ORF">PbJCM13498_35590</name>
</gene>
<keyword evidence="3" id="KW-1185">Reference proteome</keyword>
<organism evidence="2 3">
    <name type="scientific">Prolixibacter bellariivorans</name>
    <dbReference type="NCBI Taxonomy" id="314319"/>
    <lineage>
        <taxon>Bacteria</taxon>
        <taxon>Pseudomonadati</taxon>
        <taxon>Bacteroidota</taxon>
        <taxon>Bacteroidia</taxon>
        <taxon>Marinilabiliales</taxon>
        <taxon>Prolixibacteraceae</taxon>
        <taxon>Prolixibacter</taxon>
    </lineage>
</organism>
<proteinExistence type="predicted"/>
<accession>A0A5M4B493</accession>
<dbReference type="SMART" id="SM00450">
    <property type="entry name" value="RHOD"/>
    <property type="match status" value="1"/>
</dbReference>
<dbReference type="InterPro" id="IPR001763">
    <property type="entry name" value="Rhodanese-like_dom"/>
</dbReference>